<evidence type="ECO:0000313" key="2">
    <source>
        <dbReference type="EMBL" id="GGJ89804.1"/>
    </source>
</evidence>
<feature type="transmembrane region" description="Helical" evidence="1">
    <location>
        <begin position="34"/>
        <end position="54"/>
    </location>
</feature>
<reference evidence="2" key="1">
    <citation type="journal article" date="2014" name="Int. J. Syst. Evol. Microbiol.">
        <title>Complete genome sequence of Corynebacterium casei LMG S-19264T (=DSM 44701T), isolated from a smear-ripened cheese.</title>
        <authorList>
            <consortium name="US DOE Joint Genome Institute (JGI-PGF)"/>
            <person name="Walter F."/>
            <person name="Albersmeier A."/>
            <person name="Kalinowski J."/>
            <person name="Ruckert C."/>
        </authorList>
    </citation>
    <scope>NUCLEOTIDE SEQUENCE</scope>
    <source>
        <strain evidence="2">JCM 3090</strain>
    </source>
</reference>
<keyword evidence="3" id="KW-1185">Reference proteome</keyword>
<reference evidence="2" key="2">
    <citation type="submission" date="2020-09" db="EMBL/GenBank/DDBJ databases">
        <authorList>
            <person name="Sun Q."/>
            <person name="Ohkuma M."/>
        </authorList>
    </citation>
    <scope>NUCLEOTIDE SEQUENCE</scope>
    <source>
        <strain evidence="2">JCM 3090</strain>
    </source>
</reference>
<sequence>MKTITSAKAVAARLRGRLAARLTGPDGDRGAETIQTVIITAGLALLALLVIAAIKGGVGKFIDVINGLTP</sequence>
<dbReference type="RefSeq" id="WP_189169734.1">
    <property type="nucleotide sequence ID" value="NZ_BMQB01000003.1"/>
</dbReference>
<gene>
    <name evidence="2" type="ORF">GCM10010123_19530</name>
</gene>
<evidence type="ECO:0000313" key="3">
    <source>
        <dbReference type="Proteomes" id="UP000649739"/>
    </source>
</evidence>
<protein>
    <submittedName>
        <fullName evidence="2">Uncharacterized protein</fullName>
    </submittedName>
</protein>
<keyword evidence="1" id="KW-0472">Membrane</keyword>
<organism evidence="2 3">
    <name type="scientific">Pilimelia anulata</name>
    <dbReference type="NCBI Taxonomy" id="53371"/>
    <lineage>
        <taxon>Bacteria</taxon>
        <taxon>Bacillati</taxon>
        <taxon>Actinomycetota</taxon>
        <taxon>Actinomycetes</taxon>
        <taxon>Micromonosporales</taxon>
        <taxon>Micromonosporaceae</taxon>
        <taxon>Pilimelia</taxon>
    </lineage>
</organism>
<name>A0A8J3BA83_9ACTN</name>
<proteinExistence type="predicted"/>
<keyword evidence="1" id="KW-0812">Transmembrane</keyword>
<evidence type="ECO:0000256" key="1">
    <source>
        <dbReference type="SAM" id="Phobius"/>
    </source>
</evidence>
<dbReference type="EMBL" id="BMQB01000003">
    <property type="protein sequence ID" value="GGJ89804.1"/>
    <property type="molecule type" value="Genomic_DNA"/>
</dbReference>
<keyword evidence="1" id="KW-1133">Transmembrane helix</keyword>
<accession>A0A8J3BA83</accession>
<comment type="caution">
    <text evidence="2">The sequence shown here is derived from an EMBL/GenBank/DDBJ whole genome shotgun (WGS) entry which is preliminary data.</text>
</comment>
<dbReference type="Proteomes" id="UP000649739">
    <property type="component" value="Unassembled WGS sequence"/>
</dbReference>
<dbReference type="AlphaFoldDB" id="A0A8J3BA83"/>